<dbReference type="InterPro" id="IPR032466">
    <property type="entry name" value="Metal_Hydrolase"/>
</dbReference>
<evidence type="ECO:0000256" key="4">
    <source>
        <dbReference type="ARBA" id="ARBA00023080"/>
    </source>
</evidence>
<dbReference type="GeneID" id="60681131"/>
<keyword evidence="2 5" id="KW-0378">Hydrolase</keyword>
<proteinExistence type="inferred from homology"/>
<evidence type="ECO:0000313" key="8">
    <source>
        <dbReference type="Proteomes" id="UP000436911"/>
    </source>
</evidence>
<dbReference type="AlphaFoldDB" id="A0A368NVC3"/>
<feature type="binding site" evidence="5">
    <location>
        <position position="270"/>
    </location>
    <ligand>
        <name>Zn(2+)</name>
        <dbReference type="ChEBI" id="CHEBI:29105"/>
        <note>catalytic</note>
    </ligand>
</feature>
<name>A0A368NVC3_AGRVI</name>
<dbReference type="InterPro" id="IPR028892">
    <property type="entry name" value="ADE"/>
</dbReference>
<dbReference type="Gene3D" id="3.20.20.140">
    <property type="entry name" value="Metal-dependent hydrolases"/>
    <property type="match status" value="1"/>
</dbReference>
<organism evidence="7 8">
    <name type="scientific">Agrobacterium vitis</name>
    <name type="common">Rhizobium vitis</name>
    <dbReference type="NCBI Taxonomy" id="373"/>
    <lineage>
        <taxon>Bacteria</taxon>
        <taxon>Pseudomonadati</taxon>
        <taxon>Pseudomonadota</taxon>
        <taxon>Alphaproteobacteria</taxon>
        <taxon>Hyphomicrobiales</taxon>
        <taxon>Rhizobiaceae</taxon>
        <taxon>Rhizobium/Agrobacterium group</taxon>
        <taxon>Agrobacterium</taxon>
    </lineage>
</organism>
<dbReference type="SUPFAM" id="SSF51556">
    <property type="entry name" value="Metallo-dependent hydrolases"/>
    <property type="match status" value="1"/>
</dbReference>
<feature type="binding site" evidence="5">
    <location>
        <position position="13"/>
    </location>
    <ligand>
        <name>Zn(2+)</name>
        <dbReference type="ChEBI" id="CHEBI:29105"/>
        <note>catalytic</note>
    </ligand>
</feature>
<evidence type="ECO:0000256" key="1">
    <source>
        <dbReference type="ARBA" id="ARBA00022723"/>
    </source>
</evidence>
<feature type="binding site" evidence="5">
    <location>
        <position position="271"/>
    </location>
    <ligand>
        <name>substrate</name>
    </ligand>
</feature>
<dbReference type="GO" id="GO:0006146">
    <property type="term" value="P:adenine catabolic process"/>
    <property type="evidence" value="ECO:0007669"/>
    <property type="project" value="UniProtKB-UniRule"/>
</dbReference>
<dbReference type="PANTHER" id="PTHR43114">
    <property type="entry name" value="ADENINE DEAMINASE"/>
    <property type="match status" value="1"/>
</dbReference>
<comment type="caution">
    <text evidence="7">The sequence shown here is derived from an EMBL/GenBank/DDBJ whole genome shotgun (WGS) entry which is preliminary data.</text>
</comment>
<feature type="binding site" evidence="5">
    <location>
        <position position="11"/>
    </location>
    <ligand>
        <name>Zn(2+)</name>
        <dbReference type="ChEBI" id="CHEBI:29105"/>
        <note>catalytic</note>
    </ligand>
</feature>
<dbReference type="GO" id="GO:0000034">
    <property type="term" value="F:adenine deaminase activity"/>
    <property type="evidence" value="ECO:0007669"/>
    <property type="project" value="UniProtKB-UniRule"/>
</dbReference>
<dbReference type="Pfam" id="PF00962">
    <property type="entry name" value="A_deaminase"/>
    <property type="match status" value="1"/>
</dbReference>
<gene>
    <name evidence="7" type="ORF">DXT89_10420</name>
</gene>
<dbReference type="InterPro" id="IPR001365">
    <property type="entry name" value="A_deaminase_dom"/>
</dbReference>
<evidence type="ECO:0000256" key="2">
    <source>
        <dbReference type="ARBA" id="ARBA00022801"/>
    </source>
</evidence>
<keyword evidence="4 5" id="KW-0546">Nucleotide metabolism</keyword>
<dbReference type="GO" id="GO:0008270">
    <property type="term" value="F:zinc ion binding"/>
    <property type="evidence" value="ECO:0007669"/>
    <property type="project" value="UniProtKB-UniRule"/>
</dbReference>
<evidence type="ECO:0000256" key="5">
    <source>
        <dbReference type="HAMAP-Rule" id="MF_01962"/>
    </source>
</evidence>
<dbReference type="NCBIfam" id="TIGR01430">
    <property type="entry name" value="aden_deam"/>
    <property type="match status" value="1"/>
</dbReference>
<comment type="cofactor">
    <cofactor evidence="5">
        <name>Zn(2+)</name>
        <dbReference type="ChEBI" id="CHEBI:29105"/>
    </cofactor>
    <text evidence="5">Binds 1 zinc ion per subunit.</text>
</comment>
<dbReference type="OrthoDB" id="105475at2"/>
<comment type="catalytic activity">
    <reaction evidence="5">
        <text>adenine + H2O + H(+) = hypoxanthine + NH4(+)</text>
        <dbReference type="Rhea" id="RHEA:23688"/>
        <dbReference type="ChEBI" id="CHEBI:15377"/>
        <dbReference type="ChEBI" id="CHEBI:15378"/>
        <dbReference type="ChEBI" id="CHEBI:16708"/>
        <dbReference type="ChEBI" id="CHEBI:17368"/>
        <dbReference type="ChEBI" id="CHEBI:28938"/>
        <dbReference type="EC" id="3.5.4.2"/>
    </reaction>
</comment>
<evidence type="ECO:0000256" key="3">
    <source>
        <dbReference type="ARBA" id="ARBA00022833"/>
    </source>
</evidence>
<sequence length="332" mass="35827">MTASLLKAELHCHVEGAAPPALVAAQAEKYGIDASSFIRNGAYVWEDFTSFIAAYDFVASVFRSEEDFAALAEAYLSELAGVNTIYSELFVSPDHGEAVGLSAEAYIEGLAEGIVAARAKTGIECRMVIIGERHLGPENVLRRAKWLADYQHPLITGFNMAGEERMNRVADYAPAFDIAREAGYGITIHAGELCAAFSVRDALDLVRPSRIGHGVRAIEDADLVQRLADEGVVLEVCPASNIALKVFEDYGSHPMRALADAGVRMCINSDDPPFFQTSLARDYAIVAEMGFSNAEINAMTRTAIEAAFVDETTRQNLLQRLQAAGSGDEAAI</sequence>
<evidence type="ECO:0000313" key="7">
    <source>
        <dbReference type="EMBL" id="KAA3528417.1"/>
    </source>
</evidence>
<reference evidence="7 8" key="1">
    <citation type="submission" date="2018-08" db="EMBL/GenBank/DDBJ databases">
        <title>Genome sequencing of Agrobacterium vitis strain ICMP 10754.</title>
        <authorList>
            <person name="Visnovsky S.B."/>
            <person name="Pitman A.R."/>
        </authorList>
    </citation>
    <scope>NUCLEOTIDE SEQUENCE [LARGE SCALE GENOMIC DNA]</scope>
    <source>
        <strain evidence="7 8">ICMP 10754</strain>
    </source>
</reference>
<keyword evidence="3 5" id="KW-0862">Zinc</keyword>
<accession>A0A368NVC3</accession>
<feature type="site" description="Important for catalytic activity" evidence="5">
    <location>
        <position position="213"/>
    </location>
</feature>
<feature type="active site" description="Proton donor" evidence="5">
    <location>
        <position position="192"/>
    </location>
</feature>
<evidence type="ECO:0000259" key="6">
    <source>
        <dbReference type="Pfam" id="PF00962"/>
    </source>
</evidence>
<dbReference type="EMBL" id="QUSG01000004">
    <property type="protein sequence ID" value="KAA3528417.1"/>
    <property type="molecule type" value="Genomic_DNA"/>
</dbReference>
<feature type="domain" description="Adenosine deaminase" evidence="6">
    <location>
        <begin position="7"/>
        <end position="322"/>
    </location>
</feature>
<dbReference type="EC" id="3.5.4.2" evidence="5"/>
<comment type="function">
    <text evidence="5">Catalyzes the hydrolytic deamination of adenine to hypoxanthine. Plays an important role in the purine salvage pathway and in nitrogen catabolism.</text>
</comment>
<dbReference type="PANTHER" id="PTHR43114:SF6">
    <property type="entry name" value="ADENINE DEAMINASE"/>
    <property type="match status" value="1"/>
</dbReference>
<dbReference type="GO" id="GO:0009117">
    <property type="term" value="P:nucleotide metabolic process"/>
    <property type="evidence" value="ECO:0007669"/>
    <property type="project" value="UniProtKB-KW"/>
</dbReference>
<dbReference type="GO" id="GO:0043103">
    <property type="term" value="P:hypoxanthine salvage"/>
    <property type="evidence" value="ECO:0007669"/>
    <property type="project" value="UniProtKB-UniRule"/>
</dbReference>
<dbReference type="Proteomes" id="UP000436911">
    <property type="component" value="Unassembled WGS sequence"/>
</dbReference>
<dbReference type="HAMAP" id="MF_01962">
    <property type="entry name" value="Adenine_deaminase"/>
    <property type="match status" value="1"/>
</dbReference>
<feature type="binding site" evidence="5">
    <location>
        <position position="189"/>
    </location>
    <ligand>
        <name>Zn(2+)</name>
        <dbReference type="ChEBI" id="CHEBI:29105"/>
        <note>catalytic</note>
    </ligand>
</feature>
<dbReference type="InterPro" id="IPR006330">
    <property type="entry name" value="Ado/ade_deaminase"/>
</dbReference>
<dbReference type="NCBIfam" id="NF006848">
    <property type="entry name" value="PRK09358.1-3"/>
    <property type="match status" value="1"/>
</dbReference>
<protein>
    <recommendedName>
        <fullName evidence="5">Adenine deaminase</fullName>
        <shortName evidence="5">ADE</shortName>
        <ecNumber evidence="5">3.5.4.2</ecNumber>
    </recommendedName>
    <alternativeName>
        <fullName evidence="5">Adenine aminohydrolase</fullName>
        <shortName evidence="5">AAH</shortName>
    </alternativeName>
</protein>
<dbReference type="RefSeq" id="WP_060719366.1">
    <property type="nucleotide sequence ID" value="NZ_CP055265.1"/>
</dbReference>
<keyword evidence="1 5" id="KW-0479">Metal-binding</keyword>
<comment type="similarity">
    <text evidence="5">Belongs to the metallo-dependent hydrolases superfamily. Adenosine and AMP deaminases family. Adenine deaminase type 2 subfamily.</text>
</comment>